<keyword evidence="6" id="KW-0206">Cytoskeleton</keyword>
<evidence type="ECO:0000313" key="15">
    <source>
        <dbReference type="EMBL" id="KAJ8980973.1"/>
    </source>
</evidence>
<evidence type="ECO:0000256" key="13">
    <source>
        <dbReference type="SAM" id="Coils"/>
    </source>
</evidence>
<evidence type="ECO:0000256" key="5">
    <source>
        <dbReference type="ARBA" id="ARBA00023069"/>
    </source>
</evidence>
<dbReference type="EMBL" id="JAPWTJ010000217">
    <property type="protein sequence ID" value="KAJ8980973.1"/>
    <property type="molecule type" value="Genomic_DNA"/>
</dbReference>
<evidence type="ECO:0000256" key="11">
    <source>
        <dbReference type="ARBA" id="ARBA00041517"/>
    </source>
</evidence>
<dbReference type="Pfam" id="PF14772">
    <property type="entry name" value="NYD-SP28"/>
    <property type="match status" value="1"/>
</dbReference>
<comment type="subcellular location">
    <subcellularLocation>
        <location evidence="1">Cytoplasm</location>
        <location evidence="1">Cytoskeleton</location>
        <location evidence="1">Flagellum axoneme</location>
    </subcellularLocation>
    <subcellularLocation>
        <location evidence="8">Cytoplasm</location>
        <location evidence="8">Cytoskeleton</location>
        <location evidence="8">Flagellum basal body</location>
    </subcellularLocation>
</comment>
<evidence type="ECO:0000256" key="9">
    <source>
        <dbReference type="ARBA" id="ARBA00038424"/>
    </source>
</evidence>
<sequence>MGGKKKSLANKLAKMTDEERARYLQHKAEMEEEARRRKEQLIATFLKRKIKREEMFSRLNLAKINQHWHQILRKSKCQEMKENVLHMKNWIERVLEYKNRTISKLMEELEEAEEQYSNNFQSHSIYIDNIIGKIITIFHYHIIISLIQENQHQCIENMQQEYSEDVNRLLKFTSVEMETLIKNAKNEEQYLQSVLYGQENGGNEELKSKYEYYKQKEYETEMNVS</sequence>
<evidence type="ECO:0000256" key="3">
    <source>
        <dbReference type="ARBA" id="ARBA00022846"/>
    </source>
</evidence>
<comment type="caution">
    <text evidence="15">The sequence shown here is derived from an EMBL/GenBank/DDBJ whole genome shotgun (WGS) entry which is preliminary data.</text>
</comment>
<proteinExistence type="inferred from homology"/>
<organism evidence="15 16">
    <name type="scientific">Molorchus minor</name>
    <dbReference type="NCBI Taxonomy" id="1323400"/>
    <lineage>
        <taxon>Eukaryota</taxon>
        <taxon>Metazoa</taxon>
        <taxon>Ecdysozoa</taxon>
        <taxon>Arthropoda</taxon>
        <taxon>Hexapoda</taxon>
        <taxon>Insecta</taxon>
        <taxon>Pterygota</taxon>
        <taxon>Neoptera</taxon>
        <taxon>Endopterygota</taxon>
        <taxon>Coleoptera</taxon>
        <taxon>Polyphaga</taxon>
        <taxon>Cucujiformia</taxon>
        <taxon>Chrysomeloidea</taxon>
        <taxon>Cerambycidae</taxon>
        <taxon>Lamiinae</taxon>
        <taxon>Monochamini</taxon>
        <taxon>Molorchus</taxon>
    </lineage>
</organism>
<evidence type="ECO:0000259" key="14">
    <source>
        <dbReference type="Pfam" id="PF14772"/>
    </source>
</evidence>
<evidence type="ECO:0000256" key="6">
    <source>
        <dbReference type="ARBA" id="ARBA00023212"/>
    </source>
</evidence>
<keyword evidence="2" id="KW-0963">Cytoplasm</keyword>
<comment type="function">
    <text evidence="12">Component of the nexin-dynein regulatory complex (N-DRC), a key regulator of ciliary/flagellar motility which maintains the alignment and integrity of the distal axoneme and regulates microtubule sliding in motile axonemes. Plays a critical role in the assembly of N-DRC and also stabilizes the assembly of multiple inner dynein arms and radial spokes. Coassembles with DRC1 to form a central scaffold needed for assembly of the N-DRC and its attachment to the outer doublet microtubules.</text>
</comment>
<evidence type="ECO:0000256" key="1">
    <source>
        <dbReference type="ARBA" id="ARBA00004611"/>
    </source>
</evidence>
<evidence type="ECO:0000256" key="7">
    <source>
        <dbReference type="ARBA" id="ARBA00023273"/>
    </source>
</evidence>
<keyword evidence="16" id="KW-1185">Reference proteome</keyword>
<feature type="coiled-coil region" evidence="13">
    <location>
        <begin position="95"/>
        <end position="122"/>
    </location>
</feature>
<keyword evidence="4 13" id="KW-0175">Coiled coil</keyword>
<feature type="domain" description="Dynein regulatory complex protein 1/2 N-terminal" evidence="14">
    <location>
        <begin position="26"/>
        <end position="124"/>
    </location>
</feature>
<keyword evidence="7" id="KW-0966">Cell projection</keyword>
<dbReference type="PANTHER" id="PTHR21625:SF0">
    <property type="entry name" value="DYNEIN REGULATORY COMPLEX SUBUNIT 2"/>
    <property type="match status" value="1"/>
</dbReference>
<evidence type="ECO:0000256" key="4">
    <source>
        <dbReference type="ARBA" id="ARBA00023054"/>
    </source>
</evidence>
<reference evidence="15" key="1">
    <citation type="journal article" date="2023" name="Insect Mol. Biol.">
        <title>Genome sequencing provides insights into the evolution of gene families encoding plant cell wall-degrading enzymes in longhorned beetles.</title>
        <authorList>
            <person name="Shin N.R."/>
            <person name="Okamura Y."/>
            <person name="Kirsch R."/>
            <person name="Pauchet Y."/>
        </authorList>
    </citation>
    <scope>NUCLEOTIDE SEQUENCE</scope>
    <source>
        <strain evidence="15">MMC_N1</strain>
    </source>
</reference>
<keyword evidence="3" id="KW-0282">Flagellum</keyword>
<name>A0ABQ9JRS8_9CUCU</name>
<evidence type="ECO:0000256" key="12">
    <source>
        <dbReference type="ARBA" id="ARBA00045865"/>
    </source>
</evidence>
<dbReference type="PANTHER" id="PTHR21625">
    <property type="entry name" value="NYD-SP28 PROTEIN"/>
    <property type="match status" value="1"/>
</dbReference>
<gene>
    <name evidence="15" type="ORF">NQ317_013427</name>
</gene>
<feature type="coiled-coil region" evidence="13">
    <location>
        <begin position="13"/>
        <end position="40"/>
    </location>
</feature>
<evidence type="ECO:0000256" key="8">
    <source>
        <dbReference type="ARBA" id="ARBA00037841"/>
    </source>
</evidence>
<evidence type="ECO:0000313" key="16">
    <source>
        <dbReference type="Proteomes" id="UP001162164"/>
    </source>
</evidence>
<comment type="similarity">
    <text evidence="9">Belongs to the DRC2 family.</text>
</comment>
<dbReference type="InterPro" id="IPR039750">
    <property type="entry name" value="DRC1/DRC2"/>
</dbReference>
<dbReference type="InterPro" id="IPR039505">
    <property type="entry name" value="DRC1/2_N"/>
</dbReference>
<evidence type="ECO:0000256" key="2">
    <source>
        <dbReference type="ARBA" id="ARBA00022490"/>
    </source>
</evidence>
<protein>
    <recommendedName>
        <fullName evidence="10">Dynein regulatory complex subunit 2</fullName>
    </recommendedName>
    <alternativeName>
        <fullName evidence="11">Coiled-coil domain-containing protein 65</fullName>
    </alternativeName>
</protein>
<evidence type="ECO:0000256" key="10">
    <source>
        <dbReference type="ARBA" id="ARBA00040899"/>
    </source>
</evidence>
<keyword evidence="5" id="KW-0969">Cilium</keyword>
<accession>A0ABQ9JRS8</accession>
<dbReference type="Proteomes" id="UP001162164">
    <property type="component" value="Unassembled WGS sequence"/>
</dbReference>